<name>A0ABS5J049_9BACT</name>
<feature type="domain" description="DUF4180" evidence="1">
    <location>
        <begin position="11"/>
        <end position="118"/>
    </location>
</feature>
<comment type="caution">
    <text evidence="2">The sequence shown here is derived from an EMBL/GenBank/DDBJ whole genome shotgun (WGS) entry which is preliminary data.</text>
</comment>
<sequence>MMKIEITHVGNIAVAEIISDNIVMNNTEDALDILGNCRYQGADHIILHEKNIIPGFFDLKTTIAGDILQKFSTYQVSLAIVGDFSKYSSQSLKDFIYESNKVGRINFVDTVAAATEKLAKQGSRG</sequence>
<dbReference type="InterPro" id="IPR025438">
    <property type="entry name" value="DUF4180"/>
</dbReference>
<organism evidence="2 3">
    <name type="scientific">Chitinophaga hostae</name>
    <dbReference type="NCBI Taxonomy" id="2831022"/>
    <lineage>
        <taxon>Bacteria</taxon>
        <taxon>Pseudomonadati</taxon>
        <taxon>Bacteroidota</taxon>
        <taxon>Chitinophagia</taxon>
        <taxon>Chitinophagales</taxon>
        <taxon>Chitinophagaceae</taxon>
        <taxon>Chitinophaga</taxon>
    </lineage>
</organism>
<keyword evidence="3" id="KW-1185">Reference proteome</keyword>
<evidence type="ECO:0000313" key="3">
    <source>
        <dbReference type="Proteomes" id="UP000676386"/>
    </source>
</evidence>
<dbReference type="Pfam" id="PF13788">
    <property type="entry name" value="DUF4180"/>
    <property type="match status" value="1"/>
</dbReference>
<dbReference type="EMBL" id="JAGTXB010000006">
    <property type="protein sequence ID" value="MBS0028612.1"/>
    <property type="molecule type" value="Genomic_DNA"/>
</dbReference>
<evidence type="ECO:0000259" key="1">
    <source>
        <dbReference type="Pfam" id="PF13788"/>
    </source>
</evidence>
<gene>
    <name evidence="2" type="ORF">KE626_14925</name>
</gene>
<proteinExistence type="predicted"/>
<reference evidence="2 3" key="1">
    <citation type="submission" date="2021-04" db="EMBL/GenBank/DDBJ databases">
        <title>Chitinophaga sp. nov., isolated from the rhizosphere soil.</title>
        <authorList>
            <person name="He S."/>
        </authorList>
    </citation>
    <scope>NUCLEOTIDE SEQUENCE [LARGE SCALE GENOMIC DNA]</scope>
    <source>
        <strain evidence="2 3">2R12</strain>
    </source>
</reference>
<evidence type="ECO:0000313" key="2">
    <source>
        <dbReference type="EMBL" id="MBS0028612.1"/>
    </source>
</evidence>
<dbReference type="RefSeq" id="WP_211973711.1">
    <property type="nucleotide sequence ID" value="NZ_CBFHAM010000075.1"/>
</dbReference>
<accession>A0ABS5J049</accession>
<protein>
    <submittedName>
        <fullName evidence="2">DUF4180 domain-containing protein</fullName>
    </submittedName>
</protein>
<dbReference type="Proteomes" id="UP000676386">
    <property type="component" value="Unassembled WGS sequence"/>
</dbReference>